<gene>
    <name evidence="2" type="ORF">KPH14_010007</name>
</gene>
<organism evidence="2 3">
    <name type="scientific">Odynerus spinipes</name>
    <dbReference type="NCBI Taxonomy" id="1348599"/>
    <lineage>
        <taxon>Eukaryota</taxon>
        <taxon>Metazoa</taxon>
        <taxon>Ecdysozoa</taxon>
        <taxon>Arthropoda</taxon>
        <taxon>Hexapoda</taxon>
        <taxon>Insecta</taxon>
        <taxon>Pterygota</taxon>
        <taxon>Neoptera</taxon>
        <taxon>Endopterygota</taxon>
        <taxon>Hymenoptera</taxon>
        <taxon>Apocrita</taxon>
        <taxon>Aculeata</taxon>
        <taxon>Vespoidea</taxon>
        <taxon>Vespidae</taxon>
        <taxon>Eumeninae</taxon>
        <taxon>Odynerus</taxon>
    </lineage>
</organism>
<dbReference type="PANTHER" id="PTHR33963">
    <property type="entry name" value="MKRN2 OPPOSITE STRAND PROTEIN"/>
    <property type="match status" value="1"/>
</dbReference>
<evidence type="ECO:0000259" key="1">
    <source>
        <dbReference type="Pfam" id="PF16044"/>
    </source>
</evidence>
<name>A0AAD9RT24_9HYME</name>
<keyword evidence="3" id="KW-1185">Reference proteome</keyword>
<reference evidence="2" key="1">
    <citation type="submission" date="2021-08" db="EMBL/GenBank/DDBJ databases">
        <authorList>
            <person name="Misof B."/>
            <person name="Oliver O."/>
            <person name="Podsiadlowski L."/>
            <person name="Donath A."/>
            <person name="Peters R."/>
            <person name="Mayer C."/>
            <person name="Rust J."/>
            <person name="Gunkel S."/>
            <person name="Lesny P."/>
            <person name="Martin S."/>
            <person name="Oeyen J.P."/>
            <person name="Petersen M."/>
            <person name="Panagiotis P."/>
            <person name="Wilbrandt J."/>
            <person name="Tanja T."/>
        </authorList>
    </citation>
    <scope>NUCLEOTIDE SEQUENCE</scope>
    <source>
        <strain evidence="2">GBR_01_08_01A</strain>
        <tissue evidence="2">Thorax + abdomen</tissue>
    </source>
</reference>
<dbReference type="InterPro" id="IPR053921">
    <property type="entry name" value="MKRN2OS-like_C"/>
</dbReference>
<dbReference type="InterPro" id="IPR032016">
    <property type="entry name" value="MKRN2OS-like"/>
</dbReference>
<dbReference type="Proteomes" id="UP001258017">
    <property type="component" value="Unassembled WGS sequence"/>
</dbReference>
<dbReference type="PANTHER" id="PTHR33963:SF2">
    <property type="entry name" value="MKRN2 OPPOSITE STRAND PROTEIN"/>
    <property type="match status" value="1"/>
</dbReference>
<dbReference type="EMBL" id="JAIFRP010000021">
    <property type="protein sequence ID" value="KAK2585326.1"/>
    <property type="molecule type" value="Genomic_DNA"/>
</dbReference>
<proteinExistence type="predicted"/>
<protein>
    <recommendedName>
        <fullName evidence="1">MKRN2 opposite strand protein-like C-terminal domain-containing protein</fullName>
    </recommendedName>
</protein>
<reference evidence="2" key="2">
    <citation type="journal article" date="2023" name="Commun. Biol.">
        <title>Intrasexual cuticular hydrocarbon dimorphism in a wasp sheds light on hydrocarbon biosynthesis genes in Hymenoptera.</title>
        <authorList>
            <person name="Moris V.C."/>
            <person name="Podsiadlowski L."/>
            <person name="Martin S."/>
            <person name="Oeyen J.P."/>
            <person name="Donath A."/>
            <person name="Petersen M."/>
            <person name="Wilbrandt J."/>
            <person name="Misof B."/>
            <person name="Liedtke D."/>
            <person name="Thamm M."/>
            <person name="Scheiner R."/>
            <person name="Schmitt T."/>
            <person name="Niehuis O."/>
        </authorList>
    </citation>
    <scope>NUCLEOTIDE SEQUENCE</scope>
    <source>
        <strain evidence="2">GBR_01_08_01A</strain>
    </source>
</reference>
<accession>A0AAD9RT24</accession>
<dbReference type="Pfam" id="PF16044">
    <property type="entry name" value="DUF4796_C"/>
    <property type="match status" value="1"/>
</dbReference>
<evidence type="ECO:0000313" key="2">
    <source>
        <dbReference type="EMBL" id="KAK2585326.1"/>
    </source>
</evidence>
<sequence length="207" mass="24157">MNGRLLSRIKFSNCIIVSLLLAIKKYVKSVRLYNMRTLKNGGNKVEAKVCPLCQELILNFSIEPFRIPYPFRNATSETTTIIVKPSRGTFLDDYDIASDLHIGIVNSEGKLFEFDKHGLVINNILHWTNCIAIKVVPTSWDCYWDEILNTMIQDTKWKSFNYDSINMNCFNFVIEFLRNLNYIDLKFVDKEDMCKKLILPKIQETLR</sequence>
<feature type="domain" description="MKRN2 opposite strand protein-like C-terminal" evidence="1">
    <location>
        <begin position="64"/>
        <end position="205"/>
    </location>
</feature>
<evidence type="ECO:0000313" key="3">
    <source>
        <dbReference type="Proteomes" id="UP001258017"/>
    </source>
</evidence>
<comment type="caution">
    <text evidence="2">The sequence shown here is derived from an EMBL/GenBank/DDBJ whole genome shotgun (WGS) entry which is preliminary data.</text>
</comment>
<dbReference type="AlphaFoldDB" id="A0AAD9RT24"/>